<sequence length="61" mass="6814">MDISAAAGYWRIIIGFTIYMFRISSREYSDATLTSPVTCRTVPVPISPARVDIPVSHVEVR</sequence>
<reference evidence="1 2" key="1">
    <citation type="journal article" date="2015" name="Fungal Genet. Biol.">
        <title>Evolution of novel wood decay mechanisms in Agaricales revealed by the genome sequences of Fistulina hepatica and Cylindrobasidium torrendii.</title>
        <authorList>
            <person name="Floudas D."/>
            <person name="Held B.W."/>
            <person name="Riley R."/>
            <person name="Nagy L.G."/>
            <person name="Koehler G."/>
            <person name="Ransdell A.S."/>
            <person name="Younus H."/>
            <person name="Chow J."/>
            <person name="Chiniquy J."/>
            <person name="Lipzen A."/>
            <person name="Tritt A."/>
            <person name="Sun H."/>
            <person name="Haridas S."/>
            <person name="LaButti K."/>
            <person name="Ohm R.A."/>
            <person name="Kues U."/>
            <person name="Blanchette R.A."/>
            <person name="Grigoriev I.V."/>
            <person name="Minto R.E."/>
            <person name="Hibbett D.S."/>
        </authorList>
    </citation>
    <scope>NUCLEOTIDE SEQUENCE [LARGE SCALE GENOMIC DNA]</scope>
    <source>
        <strain evidence="1 2">FP15055 ss-10</strain>
    </source>
</reference>
<gene>
    <name evidence="1" type="ORF">CYLTODRAFT_427663</name>
</gene>
<name>A0A0D7AS17_9AGAR</name>
<proteinExistence type="predicted"/>
<organism evidence="1 2">
    <name type="scientific">Cylindrobasidium torrendii FP15055 ss-10</name>
    <dbReference type="NCBI Taxonomy" id="1314674"/>
    <lineage>
        <taxon>Eukaryota</taxon>
        <taxon>Fungi</taxon>
        <taxon>Dikarya</taxon>
        <taxon>Basidiomycota</taxon>
        <taxon>Agaricomycotina</taxon>
        <taxon>Agaricomycetes</taxon>
        <taxon>Agaricomycetidae</taxon>
        <taxon>Agaricales</taxon>
        <taxon>Marasmiineae</taxon>
        <taxon>Physalacriaceae</taxon>
        <taxon>Cylindrobasidium</taxon>
    </lineage>
</organism>
<keyword evidence="2" id="KW-1185">Reference proteome</keyword>
<evidence type="ECO:0000313" key="2">
    <source>
        <dbReference type="Proteomes" id="UP000054007"/>
    </source>
</evidence>
<accession>A0A0D7AS17</accession>
<dbReference type="Proteomes" id="UP000054007">
    <property type="component" value="Unassembled WGS sequence"/>
</dbReference>
<dbReference type="EMBL" id="KN881031">
    <property type="protein sequence ID" value="KIY61153.1"/>
    <property type="molecule type" value="Genomic_DNA"/>
</dbReference>
<protein>
    <submittedName>
        <fullName evidence="1">Uncharacterized protein</fullName>
    </submittedName>
</protein>
<evidence type="ECO:0000313" key="1">
    <source>
        <dbReference type="EMBL" id="KIY61153.1"/>
    </source>
</evidence>
<dbReference type="AlphaFoldDB" id="A0A0D7AS17"/>